<dbReference type="Pfam" id="PF13899">
    <property type="entry name" value="Thioredoxin_7"/>
    <property type="match status" value="1"/>
</dbReference>
<reference evidence="3 4" key="1">
    <citation type="submission" date="2019-02" db="EMBL/GenBank/DDBJ databases">
        <title>Corallincola luteus sp. nov., a marine bacterium isolated from surface sediment of Bohai Sea in China.</title>
        <authorList>
            <person name="Ren Q."/>
        </authorList>
    </citation>
    <scope>NUCLEOTIDE SEQUENCE [LARGE SCALE GENOMIC DNA]</scope>
    <source>
        <strain evidence="3 4">DASS28</strain>
    </source>
</reference>
<dbReference type="EMBL" id="SJXE01000001">
    <property type="protein sequence ID" value="TCI04637.1"/>
    <property type="molecule type" value="Genomic_DNA"/>
</dbReference>
<feature type="chain" id="PRO_5047507827" evidence="1">
    <location>
        <begin position="33"/>
        <end position="156"/>
    </location>
</feature>
<gene>
    <name evidence="3" type="ORF">EZV61_01275</name>
</gene>
<comment type="caution">
    <text evidence="3">The sequence shown here is derived from an EMBL/GenBank/DDBJ whole genome shotgun (WGS) entry which is preliminary data.</text>
</comment>
<keyword evidence="1" id="KW-0732">Signal</keyword>
<dbReference type="InterPro" id="IPR013766">
    <property type="entry name" value="Thioredoxin_domain"/>
</dbReference>
<accession>A0ABY2ANP7</accession>
<feature type="signal peptide" evidence="1">
    <location>
        <begin position="1"/>
        <end position="32"/>
    </location>
</feature>
<sequence length="156" mass="18257">MNSLSRYFRLPSKKLRYILCFLFGLISSSTSASTVFWYEDARGFEAALSQAQRKDKPLVVYFKTDWCKYCKKFESEYLTEFEIDLVLSRQYRVKLNPEHGAEEQKIADHFAITGYPYFIVIHPDREQATKISPLRKGKDWSVDKFKQALLAAFEGN</sequence>
<evidence type="ECO:0000256" key="1">
    <source>
        <dbReference type="SAM" id="SignalP"/>
    </source>
</evidence>
<evidence type="ECO:0000313" key="4">
    <source>
        <dbReference type="Proteomes" id="UP000292554"/>
    </source>
</evidence>
<dbReference type="CDD" id="cd02947">
    <property type="entry name" value="TRX_family"/>
    <property type="match status" value="1"/>
</dbReference>
<name>A0ABY2ANP7_9GAMM</name>
<keyword evidence="4" id="KW-1185">Reference proteome</keyword>
<dbReference type="RefSeq" id="WP_131414071.1">
    <property type="nucleotide sequence ID" value="NZ_SJXE01000001.1"/>
</dbReference>
<feature type="domain" description="Thioredoxin" evidence="2">
    <location>
        <begin position="24"/>
        <end position="154"/>
    </location>
</feature>
<dbReference type="SUPFAM" id="SSF52833">
    <property type="entry name" value="Thioredoxin-like"/>
    <property type="match status" value="1"/>
</dbReference>
<organism evidence="3 4">
    <name type="scientific">Corallincola luteus</name>
    <dbReference type="NCBI Taxonomy" id="1775177"/>
    <lineage>
        <taxon>Bacteria</taxon>
        <taxon>Pseudomonadati</taxon>
        <taxon>Pseudomonadota</taxon>
        <taxon>Gammaproteobacteria</taxon>
        <taxon>Alteromonadales</taxon>
        <taxon>Psychromonadaceae</taxon>
        <taxon>Corallincola</taxon>
    </lineage>
</organism>
<dbReference type="PROSITE" id="PS51352">
    <property type="entry name" value="THIOREDOXIN_2"/>
    <property type="match status" value="1"/>
</dbReference>
<protein>
    <submittedName>
        <fullName evidence="3">Thioredoxin family protein</fullName>
    </submittedName>
</protein>
<evidence type="ECO:0000259" key="2">
    <source>
        <dbReference type="PROSITE" id="PS51352"/>
    </source>
</evidence>
<dbReference type="Gene3D" id="3.40.30.10">
    <property type="entry name" value="Glutaredoxin"/>
    <property type="match status" value="1"/>
</dbReference>
<evidence type="ECO:0000313" key="3">
    <source>
        <dbReference type="EMBL" id="TCI04637.1"/>
    </source>
</evidence>
<dbReference type="Proteomes" id="UP000292554">
    <property type="component" value="Unassembled WGS sequence"/>
</dbReference>
<proteinExistence type="predicted"/>
<dbReference type="InterPro" id="IPR036249">
    <property type="entry name" value="Thioredoxin-like_sf"/>
</dbReference>